<sequence length="200" mass="24257">MIIKADKNKVLKEFQEKYVVNRYKEEFTKIIEKYKTNREEIKENLTTKFNSVCKEAISLQEKELKGEIRYIYFSMLRTRLLEDKGIWRIDLYDEKWFLDKEECSINIDLDFIYESLFNHMKELSEKKKEYGRTIKEKDIEVIKLREANKYNILVANVIIEMLKSFFECTSYNEMKKKEDIKIMVGEYMDSSVMIYSQESN</sequence>
<evidence type="ECO:0000313" key="2">
    <source>
        <dbReference type="Proteomes" id="UP000191154"/>
    </source>
</evidence>
<protein>
    <submittedName>
        <fullName evidence="1">Uncharacterized protein</fullName>
    </submittedName>
</protein>
<proteinExistence type="predicted"/>
<dbReference type="AlphaFoldDB" id="A0A1S8N5H0"/>
<name>A0A1S8N5H0_CLOSA</name>
<accession>A0A1S8N5H0</accession>
<dbReference type="Proteomes" id="UP000191154">
    <property type="component" value="Unassembled WGS sequence"/>
</dbReference>
<dbReference type="EMBL" id="LZYZ01000004">
    <property type="protein sequence ID" value="OOM11687.1"/>
    <property type="molecule type" value="Genomic_DNA"/>
</dbReference>
<dbReference type="STRING" id="169679.CSACC_31660"/>
<dbReference type="RefSeq" id="WP_077865395.1">
    <property type="nucleotide sequence ID" value="NZ_LZYZ01000004.1"/>
</dbReference>
<organism evidence="1 2">
    <name type="scientific">Clostridium saccharobutylicum</name>
    <dbReference type="NCBI Taxonomy" id="169679"/>
    <lineage>
        <taxon>Bacteria</taxon>
        <taxon>Bacillati</taxon>
        <taxon>Bacillota</taxon>
        <taxon>Clostridia</taxon>
        <taxon>Eubacteriales</taxon>
        <taxon>Clostridiaceae</taxon>
        <taxon>Clostridium</taxon>
    </lineage>
</organism>
<comment type="caution">
    <text evidence="1">The sequence shown here is derived from an EMBL/GenBank/DDBJ whole genome shotgun (WGS) entry which is preliminary data.</text>
</comment>
<gene>
    <name evidence="1" type="ORF">CLOSAC_21140</name>
</gene>
<evidence type="ECO:0000313" key="1">
    <source>
        <dbReference type="EMBL" id="OOM11687.1"/>
    </source>
</evidence>
<reference evidence="1 2" key="1">
    <citation type="submission" date="2016-05" db="EMBL/GenBank/DDBJ databases">
        <title>Microbial solvent formation.</title>
        <authorList>
            <person name="Poehlein A."/>
            <person name="Montoya Solano J.D."/>
            <person name="Flitsch S."/>
            <person name="Krabben P."/>
            <person name="Duerre P."/>
            <person name="Daniel R."/>
        </authorList>
    </citation>
    <scope>NUCLEOTIDE SEQUENCE [LARGE SCALE GENOMIC DNA]</scope>
    <source>
        <strain evidence="1 2">L1-8</strain>
    </source>
</reference>